<organism evidence="2 3">
    <name type="scientific">Cinnamomum micranthum f. kanehirae</name>
    <dbReference type="NCBI Taxonomy" id="337451"/>
    <lineage>
        <taxon>Eukaryota</taxon>
        <taxon>Viridiplantae</taxon>
        <taxon>Streptophyta</taxon>
        <taxon>Embryophyta</taxon>
        <taxon>Tracheophyta</taxon>
        <taxon>Spermatophyta</taxon>
        <taxon>Magnoliopsida</taxon>
        <taxon>Magnoliidae</taxon>
        <taxon>Laurales</taxon>
        <taxon>Lauraceae</taxon>
        <taxon>Cinnamomum</taxon>
    </lineage>
</organism>
<comment type="similarity">
    <text evidence="1">Belongs to the peptidase S10 family.</text>
</comment>
<dbReference type="InterPro" id="IPR001563">
    <property type="entry name" value="Peptidase_S10"/>
</dbReference>
<accession>A0A3S3N157</accession>
<dbReference type="Gene3D" id="3.40.50.1820">
    <property type="entry name" value="alpha/beta hydrolase"/>
    <property type="match status" value="1"/>
</dbReference>
<evidence type="ECO:0000313" key="3">
    <source>
        <dbReference type="Proteomes" id="UP000283530"/>
    </source>
</evidence>
<keyword evidence="2" id="KW-0378">Hydrolase</keyword>
<dbReference type="GO" id="GO:0006508">
    <property type="term" value="P:proteolysis"/>
    <property type="evidence" value="ECO:0007669"/>
    <property type="project" value="InterPro"/>
</dbReference>
<dbReference type="Pfam" id="PF00450">
    <property type="entry name" value="Peptidase_S10"/>
    <property type="match status" value="1"/>
</dbReference>
<dbReference type="SUPFAM" id="SSF53474">
    <property type="entry name" value="alpha/beta-Hydrolases"/>
    <property type="match status" value="1"/>
</dbReference>
<dbReference type="OrthoDB" id="443318at2759"/>
<evidence type="ECO:0000256" key="1">
    <source>
        <dbReference type="ARBA" id="ARBA00009431"/>
    </source>
</evidence>
<reference evidence="2 3" key="1">
    <citation type="journal article" date="2019" name="Nat. Plants">
        <title>Stout camphor tree genome fills gaps in understanding of flowering plant genome evolution.</title>
        <authorList>
            <person name="Chaw S.M."/>
            <person name="Liu Y.C."/>
            <person name="Wu Y.W."/>
            <person name="Wang H.Y."/>
            <person name="Lin C.I."/>
            <person name="Wu C.S."/>
            <person name="Ke H.M."/>
            <person name="Chang L.Y."/>
            <person name="Hsu C.Y."/>
            <person name="Yang H.T."/>
            <person name="Sudianto E."/>
            <person name="Hsu M.H."/>
            <person name="Wu K.P."/>
            <person name="Wang L.N."/>
            <person name="Leebens-Mack J.H."/>
            <person name="Tsai I.J."/>
        </authorList>
    </citation>
    <scope>NUCLEOTIDE SEQUENCE [LARGE SCALE GENOMIC DNA]</scope>
    <source>
        <strain evidence="3">cv. Chaw 1501</strain>
        <tissue evidence="2">Young leaves</tissue>
    </source>
</reference>
<dbReference type="InterPro" id="IPR029058">
    <property type="entry name" value="AB_hydrolase_fold"/>
</dbReference>
<gene>
    <name evidence="2" type="ORF">CKAN_02311900</name>
</gene>
<dbReference type="Proteomes" id="UP000283530">
    <property type="component" value="Unassembled WGS sequence"/>
</dbReference>
<evidence type="ECO:0000313" key="2">
    <source>
        <dbReference type="EMBL" id="RWR93843.1"/>
    </source>
</evidence>
<proteinExistence type="inferred from homology"/>
<sequence length="137" mass="15424">MELQDIYNFMFDDGRGPLSPTGRKLLGVSMNEYSSYLGSKASLRVDPGSFMDGVIRKKLRIIPQNVDELLANGVNVTVYNGQLDVICATKGTEAWVQKLKWDGLKNFTNLDRTPLYCNSGPHETKAFTKSYKNLSFY</sequence>
<comment type="caution">
    <text evidence="2">The sequence shown here is derived from an EMBL/GenBank/DDBJ whole genome shotgun (WGS) entry which is preliminary data.</text>
</comment>
<keyword evidence="2" id="KW-0645">Protease</keyword>
<protein>
    <submittedName>
        <fullName evidence="2">Serine carboxypeptidase-like protein 51 isoform X1</fullName>
    </submittedName>
</protein>
<name>A0A3S3N157_9MAGN</name>
<dbReference type="EMBL" id="QPKB01000010">
    <property type="protein sequence ID" value="RWR93843.1"/>
    <property type="molecule type" value="Genomic_DNA"/>
</dbReference>
<dbReference type="AlphaFoldDB" id="A0A3S3N157"/>
<dbReference type="GO" id="GO:0004185">
    <property type="term" value="F:serine-type carboxypeptidase activity"/>
    <property type="evidence" value="ECO:0007669"/>
    <property type="project" value="InterPro"/>
</dbReference>
<keyword evidence="3" id="KW-1185">Reference proteome</keyword>
<keyword evidence="2" id="KW-0121">Carboxypeptidase</keyword>